<comment type="caution">
    <text evidence="11">The sequence shown here is derived from an EMBL/GenBank/DDBJ whole genome shotgun (WGS) entry which is preliminary data.</text>
</comment>
<dbReference type="GO" id="GO:0005839">
    <property type="term" value="C:proteasome core complex"/>
    <property type="evidence" value="ECO:0007669"/>
    <property type="project" value="InterPro"/>
</dbReference>
<evidence type="ECO:0000256" key="1">
    <source>
        <dbReference type="ARBA" id="ARBA00001198"/>
    </source>
</evidence>
<dbReference type="InterPro" id="IPR016050">
    <property type="entry name" value="Proteasome_bsu_CS"/>
</dbReference>
<name>A0AAD7UAV4_9STRA</name>
<dbReference type="PROSITE" id="PS51476">
    <property type="entry name" value="PROTEASOME_BETA_2"/>
    <property type="match status" value="1"/>
</dbReference>
<dbReference type="GO" id="GO:0005634">
    <property type="term" value="C:nucleus"/>
    <property type="evidence" value="ECO:0007669"/>
    <property type="project" value="UniProtKB-SubCell"/>
</dbReference>
<dbReference type="GO" id="GO:0005737">
    <property type="term" value="C:cytoplasm"/>
    <property type="evidence" value="ECO:0007669"/>
    <property type="project" value="UniProtKB-SubCell"/>
</dbReference>
<dbReference type="Proteomes" id="UP001230188">
    <property type="component" value="Unassembled WGS sequence"/>
</dbReference>
<dbReference type="PANTHER" id="PTHR32194:SF4">
    <property type="entry name" value="PROTEASOME SUBUNIT BETA TYPE-7"/>
    <property type="match status" value="1"/>
</dbReference>
<dbReference type="InterPro" id="IPR000243">
    <property type="entry name" value="Pept_T1A_subB"/>
</dbReference>
<evidence type="ECO:0000256" key="2">
    <source>
        <dbReference type="ARBA" id="ARBA00022490"/>
    </source>
</evidence>
<protein>
    <recommendedName>
        <fullName evidence="9">Proteasome subunit beta</fullName>
    </recommendedName>
</protein>
<keyword evidence="3" id="KW-0645">Protease</keyword>
<dbReference type="SUPFAM" id="SSF56235">
    <property type="entry name" value="N-terminal nucleophile aminohydrolases (Ntn hydrolases)"/>
    <property type="match status" value="1"/>
</dbReference>
<dbReference type="EMBL" id="JAQMWT010000427">
    <property type="protein sequence ID" value="KAJ8601502.1"/>
    <property type="molecule type" value="Genomic_DNA"/>
</dbReference>
<dbReference type="InterPro" id="IPR023333">
    <property type="entry name" value="Proteasome_suB-type"/>
</dbReference>
<keyword evidence="12" id="KW-1185">Reference proteome</keyword>
<keyword evidence="10" id="KW-0732">Signal</keyword>
<dbReference type="PROSITE" id="PS00854">
    <property type="entry name" value="PROTEASOME_BETA_1"/>
    <property type="match status" value="1"/>
</dbReference>
<proteinExistence type="inferred from homology"/>
<comment type="subunit">
    <text evidence="9">Component of the proteasome complex.</text>
</comment>
<evidence type="ECO:0000313" key="11">
    <source>
        <dbReference type="EMBL" id="KAJ8601502.1"/>
    </source>
</evidence>
<evidence type="ECO:0000256" key="7">
    <source>
        <dbReference type="ARBA" id="ARBA00023242"/>
    </source>
</evidence>
<dbReference type="InterPro" id="IPR029055">
    <property type="entry name" value="Ntn_hydrolases_N"/>
</dbReference>
<keyword evidence="4" id="KW-0888">Threonine protease</keyword>
<evidence type="ECO:0000313" key="12">
    <source>
        <dbReference type="Proteomes" id="UP001230188"/>
    </source>
</evidence>
<keyword evidence="5" id="KW-0378">Hydrolase</keyword>
<evidence type="ECO:0000256" key="5">
    <source>
        <dbReference type="ARBA" id="ARBA00022801"/>
    </source>
</evidence>
<evidence type="ECO:0000256" key="10">
    <source>
        <dbReference type="SAM" id="SignalP"/>
    </source>
</evidence>
<dbReference type="Gene3D" id="3.60.20.10">
    <property type="entry name" value="Glutamine Phosphoribosylpyrophosphate, subunit 1, domain 1"/>
    <property type="match status" value="1"/>
</dbReference>
<dbReference type="InterPro" id="IPR001353">
    <property type="entry name" value="Proteasome_sua/b"/>
</dbReference>
<reference evidence="11" key="1">
    <citation type="submission" date="2023-01" db="EMBL/GenBank/DDBJ databases">
        <title>Metagenome sequencing of chrysophaentin producing Chrysophaeum taylorii.</title>
        <authorList>
            <person name="Davison J."/>
            <person name="Bewley C."/>
        </authorList>
    </citation>
    <scope>NUCLEOTIDE SEQUENCE</scope>
    <source>
        <strain evidence="11">NIES-1699</strain>
    </source>
</reference>
<feature type="signal peptide" evidence="10">
    <location>
        <begin position="1"/>
        <end position="15"/>
    </location>
</feature>
<comment type="subcellular location">
    <subcellularLocation>
        <location evidence="9">Cytoplasm</location>
    </subcellularLocation>
    <subcellularLocation>
        <location evidence="9">Nucleus</location>
    </subcellularLocation>
</comment>
<dbReference type="PRINTS" id="PR00141">
    <property type="entry name" value="PROTEASOME"/>
</dbReference>
<evidence type="ECO:0000256" key="6">
    <source>
        <dbReference type="ARBA" id="ARBA00022942"/>
    </source>
</evidence>
<dbReference type="PANTHER" id="PTHR32194">
    <property type="entry name" value="METALLOPROTEASE TLDD"/>
    <property type="match status" value="1"/>
</dbReference>
<comment type="function">
    <text evidence="9">Component of the proteasome, a multicatalytic proteinase complex which is characterized by its ability to cleave peptides with Arg, Phe, Tyr, Leu, and Glu adjacent to the leaving group at neutral or slightly basic pH. The proteasome has an ATP-dependent proteolytic activity.</text>
</comment>
<comment type="catalytic activity">
    <reaction evidence="1">
        <text>Cleavage of peptide bonds with very broad specificity.</text>
        <dbReference type="EC" id="3.4.25.1"/>
    </reaction>
</comment>
<feature type="active site" description="Nucleophile" evidence="8">
    <location>
        <position position="21"/>
    </location>
</feature>
<dbReference type="Pfam" id="PF00227">
    <property type="entry name" value="Proteasome"/>
    <property type="match status" value="1"/>
</dbReference>
<organism evidence="11 12">
    <name type="scientific">Chrysophaeum taylorii</name>
    <dbReference type="NCBI Taxonomy" id="2483200"/>
    <lineage>
        <taxon>Eukaryota</taxon>
        <taxon>Sar</taxon>
        <taxon>Stramenopiles</taxon>
        <taxon>Ochrophyta</taxon>
        <taxon>Pelagophyceae</taxon>
        <taxon>Pelagomonadales</taxon>
        <taxon>Pelagomonadaceae</taxon>
        <taxon>Chrysophaeum</taxon>
    </lineage>
</organism>
<comment type="similarity">
    <text evidence="9">Belongs to the peptidase T1B family.</text>
</comment>
<dbReference type="GO" id="GO:0004298">
    <property type="term" value="F:threonine-type endopeptidase activity"/>
    <property type="evidence" value="ECO:0007669"/>
    <property type="project" value="UniProtKB-KW"/>
</dbReference>
<sequence length="221" mass="23000">MVLLLLFLLASAADGIRKTGTTIAGVVFRDGCVLGADERATEGSLIADPECMKIHEISENVFACGAGTSADAAQLCRHAQLDLVLLRRREEAARGGKARPTTVAAARGVVLKRLRSAPAMECALILGGVDGSGAHLYRIDDGATHAVPLAAMGSGSLAATPVLEAAYRDDLDEESAIAAVRSAVSAGVTFDAMSGGRVNILVIGREGRVTRHTFFVMKNNN</sequence>
<dbReference type="AlphaFoldDB" id="A0AAD7UAV4"/>
<feature type="chain" id="PRO_5042196318" description="Proteasome subunit beta" evidence="10">
    <location>
        <begin position="16"/>
        <end position="221"/>
    </location>
</feature>
<evidence type="ECO:0000256" key="4">
    <source>
        <dbReference type="ARBA" id="ARBA00022698"/>
    </source>
</evidence>
<evidence type="ECO:0000256" key="9">
    <source>
        <dbReference type="RuleBase" id="RU004203"/>
    </source>
</evidence>
<evidence type="ECO:0000256" key="8">
    <source>
        <dbReference type="PIRSR" id="PIRSR600243-1"/>
    </source>
</evidence>
<dbReference type="GO" id="GO:0051603">
    <property type="term" value="P:proteolysis involved in protein catabolic process"/>
    <property type="evidence" value="ECO:0007669"/>
    <property type="project" value="InterPro"/>
</dbReference>
<gene>
    <name evidence="11" type="ORF">CTAYLR_006726</name>
</gene>
<keyword evidence="2 9" id="KW-0963">Cytoplasm</keyword>
<accession>A0AAD7UAV4</accession>
<evidence type="ECO:0000256" key="3">
    <source>
        <dbReference type="ARBA" id="ARBA00022670"/>
    </source>
</evidence>
<keyword evidence="6 9" id="KW-0647">Proteasome</keyword>
<keyword evidence="7 9" id="KW-0539">Nucleus</keyword>